<evidence type="ECO:0000313" key="3">
    <source>
        <dbReference type="Proteomes" id="UP000805614"/>
    </source>
</evidence>
<dbReference type="EMBL" id="JABVEC010000006">
    <property type="protein sequence ID" value="MBC6466061.1"/>
    <property type="molecule type" value="Genomic_DNA"/>
</dbReference>
<feature type="region of interest" description="Disordered" evidence="1">
    <location>
        <begin position="151"/>
        <end position="180"/>
    </location>
</feature>
<accession>A0ABR7LMU8</accession>
<dbReference type="Proteomes" id="UP000805614">
    <property type="component" value="Unassembled WGS sequence"/>
</dbReference>
<sequence>MKGVRPVGPQSKQSDPLSGGQNGPPPGGTGSGPSAADRPRRSGPPPGTYLLITKGPVHYLPVTLTGEVIGYLWASPTEKAGGYVRRLTASEEAFRSPVTWSERMRESYGEGLSALQALRRWQGAPEDPQGGAIAADAEEGEAASLAELYELANPGGDPPPDSLGPEGTFPDGTPMDRSKGWGDLSPFTLEKPGYSFQADSAVRYLPVTKGGEVLGYLWASGTEDAADYQRRLSAGAEGFRAGRLWISRLDQCKKEGLPPLDALRRWIGVPEDPEWGGVAADAQEQEAPSLDALKEIAGR</sequence>
<proteinExistence type="predicted"/>
<protein>
    <submittedName>
        <fullName evidence="2">Uncharacterized protein</fullName>
    </submittedName>
</protein>
<name>A0ABR7LMU8_9ACTN</name>
<reference evidence="2 3" key="1">
    <citation type="submission" date="2020-06" db="EMBL/GenBank/DDBJ databases">
        <title>Actinomadura xiongansis sp. nov., isolated from soil of Baiyangdian.</title>
        <authorList>
            <person name="Zhang X."/>
        </authorList>
    </citation>
    <scope>NUCLEOTIDE SEQUENCE [LARGE SCALE GENOMIC DNA]</scope>
    <source>
        <strain evidence="2 3">HBUM206468</strain>
    </source>
</reference>
<evidence type="ECO:0000313" key="2">
    <source>
        <dbReference type="EMBL" id="MBC6466061.1"/>
    </source>
</evidence>
<comment type="caution">
    <text evidence="2">The sequence shown here is derived from an EMBL/GenBank/DDBJ whole genome shotgun (WGS) entry which is preliminary data.</text>
</comment>
<dbReference type="RefSeq" id="WP_344397718.1">
    <property type="nucleotide sequence ID" value="NZ_BAAAOK010000028.1"/>
</dbReference>
<organism evidence="2 3">
    <name type="scientific">Actinomadura alba</name>
    <dbReference type="NCBI Taxonomy" id="406431"/>
    <lineage>
        <taxon>Bacteria</taxon>
        <taxon>Bacillati</taxon>
        <taxon>Actinomycetota</taxon>
        <taxon>Actinomycetes</taxon>
        <taxon>Streptosporangiales</taxon>
        <taxon>Thermomonosporaceae</taxon>
        <taxon>Actinomadura</taxon>
    </lineage>
</organism>
<evidence type="ECO:0000256" key="1">
    <source>
        <dbReference type="SAM" id="MobiDB-lite"/>
    </source>
</evidence>
<feature type="region of interest" description="Disordered" evidence="1">
    <location>
        <begin position="1"/>
        <end position="49"/>
    </location>
</feature>
<keyword evidence="3" id="KW-1185">Reference proteome</keyword>
<gene>
    <name evidence="2" type="ORF">HKK74_11195</name>
</gene>